<feature type="domain" description="Pyruvate kinase barrel" evidence="14">
    <location>
        <begin position="721"/>
        <end position="975"/>
    </location>
</feature>
<evidence type="ECO:0000256" key="7">
    <source>
        <dbReference type="ARBA" id="ARBA00022741"/>
    </source>
</evidence>
<evidence type="ECO:0000313" key="16">
    <source>
        <dbReference type="Proteomes" id="UP001497522"/>
    </source>
</evidence>
<evidence type="ECO:0000256" key="6">
    <source>
        <dbReference type="ARBA" id="ARBA00022723"/>
    </source>
</evidence>
<reference evidence="15" key="1">
    <citation type="submission" date="2024-03" db="EMBL/GenBank/DDBJ databases">
        <authorList>
            <consortium name="ELIXIR-Norway"/>
            <consortium name="Elixir Norway"/>
        </authorList>
    </citation>
    <scope>NUCLEOTIDE SEQUENCE</scope>
</reference>
<keyword evidence="9" id="KW-0067">ATP-binding</keyword>
<evidence type="ECO:0000256" key="9">
    <source>
        <dbReference type="ARBA" id="ARBA00022840"/>
    </source>
</evidence>
<keyword evidence="8" id="KW-0418">Kinase</keyword>
<dbReference type="InterPro" id="IPR011037">
    <property type="entry name" value="Pyrv_Knase-like_insert_dom_sf"/>
</dbReference>
<protein>
    <recommendedName>
        <fullName evidence="4">pyruvate kinase</fullName>
        <ecNumber evidence="4">2.7.1.40</ecNumber>
    </recommendedName>
</protein>
<accession>A0ABP1BPE1</accession>
<dbReference type="EC" id="2.7.1.40" evidence="4"/>
<evidence type="ECO:0000256" key="11">
    <source>
        <dbReference type="ARBA" id="ARBA00023152"/>
    </source>
</evidence>
<evidence type="ECO:0000256" key="13">
    <source>
        <dbReference type="SAM" id="MobiDB-lite"/>
    </source>
</evidence>
<organism evidence="15 16">
    <name type="scientific">Sphagnum jensenii</name>
    <dbReference type="NCBI Taxonomy" id="128206"/>
    <lineage>
        <taxon>Eukaryota</taxon>
        <taxon>Viridiplantae</taxon>
        <taxon>Streptophyta</taxon>
        <taxon>Embryophyta</taxon>
        <taxon>Bryophyta</taxon>
        <taxon>Sphagnophytina</taxon>
        <taxon>Sphagnopsida</taxon>
        <taxon>Sphagnales</taxon>
        <taxon>Sphagnaceae</taxon>
        <taxon>Sphagnum</taxon>
    </lineage>
</organism>
<keyword evidence="10" id="KW-0460">Magnesium</keyword>
<dbReference type="InterPro" id="IPR015806">
    <property type="entry name" value="Pyrv_Knase_insert_dom_sf"/>
</dbReference>
<dbReference type="InterPro" id="IPR015813">
    <property type="entry name" value="Pyrv/PenolPyrv_kinase-like_dom"/>
</dbReference>
<name>A0ABP1BPE1_9BRYO</name>
<proteinExistence type="inferred from homology"/>
<dbReference type="InterPro" id="IPR001697">
    <property type="entry name" value="Pyr_Knase"/>
</dbReference>
<dbReference type="Proteomes" id="UP001497522">
    <property type="component" value="Chromosome 6"/>
</dbReference>
<evidence type="ECO:0000256" key="8">
    <source>
        <dbReference type="ARBA" id="ARBA00022777"/>
    </source>
</evidence>
<feature type="region of interest" description="Disordered" evidence="13">
    <location>
        <begin position="98"/>
        <end position="334"/>
    </location>
</feature>
<keyword evidence="12" id="KW-0670">Pyruvate</keyword>
<dbReference type="EMBL" id="OZ023707">
    <property type="protein sequence ID" value="CAK9877882.1"/>
    <property type="molecule type" value="Genomic_DNA"/>
</dbReference>
<gene>
    <name evidence="15" type="ORF">CSSPJE1EN2_LOCUS19707</name>
</gene>
<feature type="compositionally biased region" description="Basic residues" evidence="13">
    <location>
        <begin position="211"/>
        <end position="225"/>
    </location>
</feature>
<keyword evidence="16" id="KW-1185">Reference proteome</keyword>
<comment type="similarity">
    <text evidence="3">Belongs to the pyruvate kinase family.</text>
</comment>
<dbReference type="SUPFAM" id="SSF50800">
    <property type="entry name" value="PK beta-barrel domain-like"/>
    <property type="match status" value="1"/>
</dbReference>
<feature type="compositionally biased region" description="Acidic residues" evidence="13">
    <location>
        <begin position="169"/>
        <end position="179"/>
    </location>
</feature>
<evidence type="ECO:0000256" key="3">
    <source>
        <dbReference type="ARBA" id="ARBA00008663"/>
    </source>
</evidence>
<evidence type="ECO:0000256" key="2">
    <source>
        <dbReference type="ARBA" id="ARBA00004997"/>
    </source>
</evidence>
<feature type="compositionally biased region" description="Polar residues" evidence="13">
    <location>
        <begin position="296"/>
        <end position="317"/>
    </location>
</feature>
<evidence type="ECO:0000256" key="4">
    <source>
        <dbReference type="ARBA" id="ARBA00012142"/>
    </source>
</evidence>
<evidence type="ECO:0000313" key="15">
    <source>
        <dbReference type="EMBL" id="CAK9877882.1"/>
    </source>
</evidence>
<dbReference type="Gene3D" id="3.20.20.60">
    <property type="entry name" value="Phosphoenolpyruvate-binding domains"/>
    <property type="match status" value="2"/>
</dbReference>
<dbReference type="InterPro" id="IPR040442">
    <property type="entry name" value="Pyrv_kinase-like_dom_sf"/>
</dbReference>
<evidence type="ECO:0000256" key="5">
    <source>
        <dbReference type="ARBA" id="ARBA00022679"/>
    </source>
</evidence>
<dbReference type="Pfam" id="PF00224">
    <property type="entry name" value="PK"/>
    <property type="match status" value="2"/>
</dbReference>
<comment type="pathway">
    <text evidence="2">Carbohydrate degradation; glycolysis; pyruvate from D-glyceraldehyde 3-phosphate: step 5/5.</text>
</comment>
<dbReference type="InterPro" id="IPR015793">
    <property type="entry name" value="Pyrv_Knase_brl"/>
</dbReference>
<feature type="domain" description="Pyruvate kinase barrel" evidence="14">
    <location>
        <begin position="519"/>
        <end position="606"/>
    </location>
</feature>
<evidence type="ECO:0000256" key="10">
    <source>
        <dbReference type="ARBA" id="ARBA00022842"/>
    </source>
</evidence>
<comment type="cofactor">
    <cofactor evidence="1">
        <name>K(+)</name>
        <dbReference type="ChEBI" id="CHEBI:29103"/>
    </cofactor>
</comment>
<evidence type="ECO:0000259" key="14">
    <source>
        <dbReference type="Pfam" id="PF00224"/>
    </source>
</evidence>
<evidence type="ECO:0000256" key="1">
    <source>
        <dbReference type="ARBA" id="ARBA00001958"/>
    </source>
</evidence>
<keyword evidence="6" id="KW-0479">Metal-binding</keyword>
<feature type="compositionally biased region" description="Acidic residues" evidence="13">
    <location>
        <begin position="134"/>
        <end position="146"/>
    </location>
</feature>
<keyword evidence="11" id="KW-0324">Glycolysis</keyword>
<dbReference type="PANTHER" id="PTHR11817">
    <property type="entry name" value="PYRUVATE KINASE"/>
    <property type="match status" value="1"/>
</dbReference>
<evidence type="ECO:0000256" key="12">
    <source>
        <dbReference type="ARBA" id="ARBA00023317"/>
    </source>
</evidence>
<dbReference type="SUPFAM" id="SSF51621">
    <property type="entry name" value="Phosphoenolpyruvate/pyruvate domain"/>
    <property type="match status" value="1"/>
</dbReference>
<keyword evidence="7" id="KW-0547">Nucleotide-binding</keyword>
<sequence length="1015" mass="110258">MTGVVAVFHTDCCCSSSSFAGFNTELFTRPCNTSASSVMQTLVASAGKTSFITTGDARRTVRKTSGSTYTDTYTDSFRLHSIIPSSPECQLLVRSSKLSEPKTTKNHRSLPHKSLVNSAPVLLTDHPAPTSEFSAEEEEEEEEEEANSSSTSRAPVLLTDHPAPTSEFSAEEEEEEEEANSSSTSRGDLDSDPAAGLLSPVLIRQQQEQQKKKKDAAVNKKKKSTVKSPSIQEAAAAAGKGQSLLPVDQMGSPTKEEGSNSRGKKKTRQQQSVPVDQMRSLTKEEGIRKGKKKTRQQQSLPVDQMGSLTKDGSSSNSRGKKKTQQQQHKVELLSNSSDEYERMLMNLIDQLQGIRLHALALERWHAPQLKKVHSRYQESARNLLHYVAFRSLDIAGLQETLTSLGLSSLESCEACTLASVNSVISSLRSLLYSAQVDSSRYIGELPTTGLGMSLPSPALRKDLGLPLASSLPPASNAEWTSKLSSEMLQCATEEISCQIGQGNLSSNSQELLGPLSSERGTHIMVTLPSESALEEDTLIQTLLKAGMNVARVNCAHDGPETWSKMIHKVRYFSQLLETPCRVMMDLAGPKLRTGPMRPGPSVLKLKPFKDDAGEVTSPAHVWLASQEDVMKPAASENRVADASIPIMEDISRWHKKIAVGDIFKFKDRKGRSRELLVVAKAATGAWAECKNSAYIESGTEFTIIGGKRAKKCRVTVGELPQVEQAIVLRAGDKLMLTRESILGSPAVLDKSGNIIAPARVSCTLEQVFDAAKIGDPIKFDEGKITGVISAVSSSEICVEITDAGDHKGRKLRGEKAINLPKTDLAVCGLTAKDTGDLDFVATNGDIVALSFVNGPSDVHCLQTELRNRGAPENLGIVLKIETELGFQRLPAVLLQVMETRNSVGVMVARGDMAVECGWQRLAEMQDQILVTCEASHVPTIWATQVLEGMAKSGIPSRAEITDAASGSRAECVMLNKGPHIMEAVSSLDDILRREACHRRKNHAIMHPLSHFQNFQ</sequence>
<keyword evidence="5" id="KW-0808">Transferase</keyword>
<dbReference type="Gene3D" id="2.40.33.10">
    <property type="entry name" value="PK beta-barrel domain-like"/>
    <property type="match status" value="1"/>
</dbReference>